<protein>
    <submittedName>
        <fullName evidence="1">Uncharacterized protein</fullName>
    </submittedName>
</protein>
<gene>
    <name evidence="1" type="ORF">EYD45_11965</name>
</gene>
<dbReference type="EMBL" id="SIRT01000010">
    <property type="protein sequence ID" value="TBN02418.1"/>
    <property type="molecule type" value="Genomic_DNA"/>
</dbReference>
<dbReference type="Proteomes" id="UP000291142">
    <property type="component" value="Unassembled WGS sequence"/>
</dbReference>
<organism evidence="1 2">
    <name type="scientific">Hyunsoonleella flava</name>
    <dbReference type="NCBI Taxonomy" id="2527939"/>
    <lineage>
        <taxon>Bacteria</taxon>
        <taxon>Pseudomonadati</taxon>
        <taxon>Bacteroidota</taxon>
        <taxon>Flavobacteriia</taxon>
        <taxon>Flavobacteriales</taxon>
        <taxon>Flavobacteriaceae</taxon>
    </lineage>
</organism>
<accession>A0A4Q9FF53</accession>
<evidence type="ECO:0000313" key="1">
    <source>
        <dbReference type="EMBL" id="TBN02418.1"/>
    </source>
</evidence>
<reference evidence="1 2" key="1">
    <citation type="submission" date="2019-02" db="EMBL/GenBank/DDBJ databases">
        <title>Hyunsoonleella sp., isolated from marine sediment.</title>
        <authorList>
            <person name="Liu B.-T."/>
        </authorList>
    </citation>
    <scope>NUCLEOTIDE SEQUENCE [LARGE SCALE GENOMIC DNA]</scope>
    <source>
        <strain evidence="1 2">T58</strain>
    </source>
</reference>
<name>A0A4Q9FF53_9FLAO</name>
<proteinExistence type="predicted"/>
<dbReference type="OrthoDB" id="1489248at2"/>
<dbReference type="AlphaFoldDB" id="A0A4Q9FF53"/>
<dbReference type="InterPro" id="IPR045444">
    <property type="entry name" value="DUF6503"/>
</dbReference>
<evidence type="ECO:0000313" key="2">
    <source>
        <dbReference type="Proteomes" id="UP000291142"/>
    </source>
</evidence>
<comment type="caution">
    <text evidence="1">The sequence shown here is derived from an EMBL/GenBank/DDBJ whole genome shotgun (WGS) entry which is preliminary data.</text>
</comment>
<keyword evidence="2" id="KW-1185">Reference proteome</keyword>
<dbReference type="RefSeq" id="WP_130964794.1">
    <property type="nucleotide sequence ID" value="NZ_SIRT01000010.1"/>
</dbReference>
<sequence>MKHFLILFISCVTLSGFSQELTGSQLLEKAIAYHDPNSTWNTFKGKLFITMEIPKKPNRDSEIVIDLPNEFFSVKSKVNDTISEYTINKDSITIVFNGDRNPTEDVLKEQRLSKKRAKLYQNYYTYLYGLPMKLKDPGTIIHNEVITKTFKGKTYWVLKATYKDDVGNDIWYFYFDKDTYAMEVYQFFHDESKNDGEYILLSEEEVINGIKMPKIRAWYMNKDNKYLGTDILKSKR</sequence>
<dbReference type="Pfam" id="PF20113">
    <property type="entry name" value="DUF6503"/>
    <property type="match status" value="1"/>
</dbReference>